<dbReference type="AlphaFoldDB" id="A0AAD9M8U1"/>
<reference evidence="3" key="1">
    <citation type="submission" date="2021-06" db="EMBL/GenBank/DDBJ databases">
        <title>Comparative genomics, transcriptomics and evolutionary studies reveal genomic signatures of adaptation to plant cell wall in hemibiotrophic fungi.</title>
        <authorList>
            <consortium name="DOE Joint Genome Institute"/>
            <person name="Baroncelli R."/>
            <person name="Diaz J.F."/>
            <person name="Benocci T."/>
            <person name="Peng M."/>
            <person name="Battaglia E."/>
            <person name="Haridas S."/>
            <person name="Andreopoulos W."/>
            <person name="Labutti K."/>
            <person name="Pangilinan J."/>
            <person name="Floch G.L."/>
            <person name="Makela M.R."/>
            <person name="Henrissat B."/>
            <person name="Grigoriev I.V."/>
            <person name="Crouch J.A."/>
            <person name="De Vries R.P."/>
            <person name="Sukno S.A."/>
            <person name="Thon M.R."/>
        </authorList>
    </citation>
    <scope>NUCLEOTIDE SEQUENCE</scope>
    <source>
        <strain evidence="3">MAFF235873</strain>
    </source>
</reference>
<proteinExistence type="predicted"/>
<sequence>MIRGAAAPLLVYLANRVWGSLSPSFHPPSVPCWRRSLLPQTSGRVRSVSAANVSSTFSPGGNAPNEGKTSETNEQRVGSEL</sequence>
<dbReference type="Proteomes" id="UP001232148">
    <property type="component" value="Unassembled WGS sequence"/>
</dbReference>
<name>A0AAD9M8U1_9PEZI</name>
<keyword evidence="2" id="KW-0732">Signal</keyword>
<keyword evidence="4" id="KW-1185">Reference proteome</keyword>
<evidence type="ECO:0000313" key="3">
    <source>
        <dbReference type="EMBL" id="KAK2034125.1"/>
    </source>
</evidence>
<comment type="caution">
    <text evidence="3">The sequence shown here is derived from an EMBL/GenBank/DDBJ whole genome shotgun (WGS) entry which is preliminary data.</text>
</comment>
<evidence type="ECO:0000256" key="2">
    <source>
        <dbReference type="SAM" id="SignalP"/>
    </source>
</evidence>
<evidence type="ECO:0000256" key="1">
    <source>
        <dbReference type="SAM" id="MobiDB-lite"/>
    </source>
</evidence>
<evidence type="ECO:0008006" key="5">
    <source>
        <dbReference type="Google" id="ProtNLM"/>
    </source>
</evidence>
<organism evidence="3 4">
    <name type="scientific">Colletotrichum zoysiae</name>
    <dbReference type="NCBI Taxonomy" id="1216348"/>
    <lineage>
        <taxon>Eukaryota</taxon>
        <taxon>Fungi</taxon>
        <taxon>Dikarya</taxon>
        <taxon>Ascomycota</taxon>
        <taxon>Pezizomycotina</taxon>
        <taxon>Sordariomycetes</taxon>
        <taxon>Hypocreomycetidae</taxon>
        <taxon>Glomerellales</taxon>
        <taxon>Glomerellaceae</taxon>
        <taxon>Colletotrichum</taxon>
        <taxon>Colletotrichum graminicola species complex</taxon>
    </lineage>
</organism>
<accession>A0AAD9M8U1</accession>
<feature type="chain" id="PRO_5041923648" description="Secreted protein" evidence="2">
    <location>
        <begin position="20"/>
        <end position="81"/>
    </location>
</feature>
<protein>
    <recommendedName>
        <fullName evidence="5">Secreted protein</fullName>
    </recommendedName>
</protein>
<feature type="signal peptide" evidence="2">
    <location>
        <begin position="1"/>
        <end position="19"/>
    </location>
</feature>
<feature type="compositionally biased region" description="Basic and acidic residues" evidence="1">
    <location>
        <begin position="68"/>
        <end position="81"/>
    </location>
</feature>
<gene>
    <name evidence="3" type="ORF">LX32DRAFT_634548</name>
</gene>
<dbReference type="EMBL" id="MU842816">
    <property type="protein sequence ID" value="KAK2034125.1"/>
    <property type="molecule type" value="Genomic_DNA"/>
</dbReference>
<evidence type="ECO:0000313" key="4">
    <source>
        <dbReference type="Proteomes" id="UP001232148"/>
    </source>
</evidence>
<feature type="region of interest" description="Disordered" evidence="1">
    <location>
        <begin position="48"/>
        <end position="81"/>
    </location>
</feature>